<proteinExistence type="predicted"/>
<keyword evidence="1" id="KW-0472">Membrane</keyword>
<organism evidence="2 3">
    <name type="scientific">Cyclobacterium qasimii</name>
    <dbReference type="NCBI Taxonomy" id="1350429"/>
    <lineage>
        <taxon>Bacteria</taxon>
        <taxon>Pseudomonadati</taxon>
        <taxon>Bacteroidota</taxon>
        <taxon>Cytophagia</taxon>
        <taxon>Cytophagales</taxon>
        <taxon>Cyclobacteriaceae</taxon>
        <taxon>Cyclobacterium</taxon>
    </lineage>
</organism>
<dbReference type="InterPro" id="IPR010380">
    <property type="entry name" value="DUF975"/>
</dbReference>
<dbReference type="AlphaFoldDB" id="A0A512CHK7"/>
<dbReference type="PANTHER" id="PTHR40076:SF1">
    <property type="entry name" value="MEMBRANE PROTEIN"/>
    <property type="match status" value="1"/>
</dbReference>
<dbReference type="EMBL" id="BJYV01000026">
    <property type="protein sequence ID" value="GEO23689.1"/>
    <property type="molecule type" value="Genomic_DNA"/>
</dbReference>
<evidence type="ECO:0000313" key="3">
    <source>
        <dbReference type="Proteomes" id="UP000321301"/>
    </source>
</evidence>
<dbReference type="RefSeq" id="WP_020892725.1">
    <property type="nucleotide sequence ID" value="NZ_BJYV01000026.1"/>
</dbReference>
<feature type="transmembrane region" description="Helical" evidence="1">
    <location>
        <begin position="162"/>
        <end position="195"/>
    </location>
</feature>
<evidence type="ECO:0008006" key="4">
    <source>
        <dbReference type="Google" id="ProtNLM"/>
    </source>
</evidence>
<sequence>MDKKHLDQIVEGSFDFDIKEVLTKGWETYKKVTIYSISFTLLILSLQFLFMFYAEDYVFVFSFFLAGPLFAGFYLVANKTSLGEKVIYPDFFKGFKYYLPVISIWIIGQLITVLGLFALILPGIYLMVGYMFGVLITLFSGLDFWQSLEYSRKIVHKKWGKFFVFGLVLAVLNLAGALLMGVGLVVTIPVTYYSIYHIFEGLNQGLPIEEE</sequence>
<keyword evidence="1" id="KW-0812">Transmembrane</keyword>
<keyword evidence="3" id="KW-1185">Reference proteome</keyword>
<protein>
    <recommendedName>
        <fullName evidence="4">DUF975 family protein</fullName>
    </recommendedName>
</protein>
<accession>A0A512CHK7</accession>
<comment type="caution">
    <text evidence="2">The sequence shown here is derived from an EMBL/GenBank/DDBJ whole genome shotgun (WGS) entry which is preliminary data.</text>
</comment>
<name>A0A512CHK7_9BACT</name>
<feature type="transmembrane region" description="Helical" evidence="1">
    <location>
        <begin position="124"/>
        <end position="142"/>
    </location>
</feature>
<feature type="transmembrane region" description="Helical" evidence="1">
    <location>
        <begin position="97"/>
        <end position="118"/>
    </location>
</feature>
<feature type="transmembrane region" description="Helical" evidence="1">
    <location>
        <begin position="59"/>
        <end position="77"/>
    </location>
</feature>
<reference evidence="2 3" key="1">
    <citation type="submission" date="2019-07" db="EMBL/GenBank/DDBJ databases">
        <title>Whole genome shotgun sequence of Cyclobacterium qasimii NBRC 106168.</title>
        <authorList>
            <person name="Hosoyama A."/>
            <person name="Uohara A."/>
            <person name="Ohji S."/>
            <person name="Ichikawa N."/>
        </authorList>
    </citation>
    <scope>NUCLEOTIDE SEQUENCE [LARGE SCALE GENOMIC DNA]</scope>
    <source>
        <strain evidence="2 3">NBRC 106168</strain>
    </source>
</reference>
<dbReference type="PANTHER" id="PTHR40076">
    <property type="entry name" value="MEMBRANE PROTEIN-RELATED"/>
    <property type="match status" value="1"/>
</dbReference>
<dbReference type="Proteomes" id="UP000321301">
    <property type="component" value="Unassembled WGS sequence"/>
</dbReference>
<gene>
    <name evidence="2" type="ORF">CQA01_42230</name>
</gene>
<evidence type="ECO:0000313" key="2">
    <source>
        <dbReference type="EMBL" id="GEO23689.1"/>
    </source>
</evidence>
<feature type="transmembrane region" description="Helical" evidence="1">
    <location>
        <begin position="32"/>
        <end position="53"/>
    </location>
</feature>
<keyword evidence="1" id="KW-1133">Transmembrane helix</keyword>
<evidence type="ECO:0000256" key="1">
    <source>
        <dbReference type="SAM" id="Phobius"/>
    </source>
</evidence>